<gene>
    <name evidence="12" type="ORF">J5N97_025007</name>
</gene>
<evidence type="ECO:0000256" key="3">
    <source>
        <dbReference type="ARBA" id="ARBA00011414"/>
    </source>
</evidence>
<evidence type="ECO:0000256" key="5">
    <source>
        <dbReference type="ARBA" id="ARBA00022895"/>
    </source>
</evidence>
<dbReference type="InterPro" id="IPR009057">
    <property type="entry name" value="Homeodomain-like_sf"/>
</dbReference>
<evidence type="ECO:0000256" key="7">
    <source>
        <dbReference type="ARBA" id="ARBA00023054"/>
    </source>
</evidence>
<dbReference type="InterPro" id="IPR044597">
    <property type="entry name" value="SMH1-6"/>
</dbReference>
<evidence type="ECO:0000313" key="12">
    <source>
        <dbReference type="EMBL" id="KAJ0968090.1"/>
    </source>
</evidence>
<name>A0A9D5C819_9LILI</name>
<keyword evidence="5" id="KW-0779">Telomere</keyword>
<dbReference type="CDD" id="cd11660">
    <property type="entry name" value="SANT_TRF"/>
    <property type="match status" value="1"/>
</dbReference>
<keyword evidence="13" id="KW-1185">Reference proteome</keyword>
<dbReference type="AlphaFoldDB" id="A0A9D5C819"/>
<dbReference type="PANTHER" id="PTHR46267">
    <property type="entry name" value="SINGLE MYB HISTONE 4"/>
    <property type="match status" value="1"/>
</dbReference>
<evidence type="ECO:0000313" key="13">
    <source>
        <dbReference type="Proteomes" id="UP001085076"/>
    </source>
</evidence>
<keyword evidence="8" id="KW-0238">DNA-binding</keyword>
<evidence type="ECO:0000256" key="8">
    <source>
        <dbReference type="ARBA" id="ARBA00023125"/>
    </source>
</evidence>
<feature type="coiled-coil region" evidence="11">
    <location>
        <begin position="191"/>
        <end position="235"/>
    </location>
</feature>
<keyword evidence="9" id="KW-0804">Transcription</keyword>
<evidence type="ECO:0000256" key="11">
    <source>
        <dbReference type="SAM" id="Coils"/>
    </source>
</evidence>
<keyword evidence="4" id="KW-0158">Chromosome</keyword>
<evidence type="ECO:0000256" key="10">
    <source>
        <dbReference type="ARBA" id="ARBA00023242"/>
    </source>
</evidence>
<keyword evidence="6" id="KW-0805">Transcription regulation</keyword>
<proteinExistence type="predicted"/>
<comment type="subcellular location">
    <subcellularLocation>
        <location evidence="1">Chromosome</location>
        <location evidence="1">Telomere</location>
    </subcellularLocation>
    <subcellularLocation>
        <location evidence="2">Nucleus</location>
        <location evidence="2">Nucleolus</location>
    </subcellularLocation>
</comment>
<dbReference type="SUPFAM" id="SSF46689">
    <property type="entry name" value="Homeodomain-like"/>
    <property type="match status" value="1"/>
</dbReference>
<dbReference type="GO" id="GO:0000781">
    <property type="term" value="C:chromosome, telomeric region"/>
    <property type="evidence" value="ECO:0007669"/>
    <property type="project" value="UniProtKB-SubCell"/>
</dbReference>
<keyword evidence="10" id="KW-0539">Nucleus</keyword>
<reference evidence="12" key="1">
    <citation type="submission" date="2021-03" db="EMBL/GenBank/DDBJ databases">
        <authorList>
            <person name="Li Z."/>
            <person name="Yang C."/>
        </authorList>
    </citation>
    <scope>NUCLEOTIDE SEQUENCE</scope>
    <source>
        <strain evidence="12">Dzin_1.0</strain>
        <tissue evidence="12">Leaf</tissue>
    </source>
</reference>
<dbReference type="Gene3D" id="1.10.246.220">
    <property type="match status" value="1"/>
</dbReference>
<organism evidence="12 13">
    <name type="scientific">Dioscorea zingiberensis</name>
    <dbReference type="NCBI Taxonomy" id="325984"/>
    <lineage>
        <taxon>Eukaryota</taxon>
        <taxon>Viridiplantae</taxon>
        <taxon>Streptophyta</taxon>
        <taxon>Embryophyta</taxon>
        <taxon>Tracheophyta</taxon>
        <taxon>Spermatophyta</taxon>
        <taxon>Magnoliopsida</taxon>
        <taxon>Liliopsida</taxon>
        <taxon>Dioscoreales</taxon>
        <taxon>Dioscoreaceae</taxon>
        <taxon>Dioscorea</taxon>
    </lineage>
</organism>
<comment type="subunit">
    <text evidence="3">Forms a homodimer and heterodimers.</text>
</comment>
<comment type="caution">
    <text evidence="12">The sequence shown here is derived from an EMBL/GenBank/DDBJ whole genome shotgun (WGS) entry which is preliminary data.</text>
</comment>
<dbReference type="OrthoDB" id="608866at2759"/>
<reference evidence="12" key="2">
    <citation type="journal article" date="2022" name="Hortic Res">
        <title>The genome of Dioscorea zingiberensis sheds light on the biosynthesis, origin and evolution of the medicinally important diosgenin saponins.</title>
        <authorList>
            <person name="Li Y."/>
            <person name="Tan C."/>
            <person name="Li Z."/>
            <person name="Guo J."/>
            <person name="Li S."/>
            <person name="Chen X."/>
            <person name="Wang C."/>
            <person name="Dai X."/>
            <person name="Yang H."/>
            <person name="Song W."/>
            <person name="Hou L."/>
            <person name="Xu J."/>
            <person name="Tong Z."/>
            <person name="Xu A."/>
            <person name="Yuan X."/>
            <person name="Wang W."/>
            <person name="Yang Q."/>
            <person name="Chen L."/>
            <person name="Sun Z."/>
            <person name="Wang K."/>
            <person name="Pan B."/>
            <person name="Chen J."/>
            <person name="Bao Y."/>
            <person name="Liu F."/>
            <person name="Qi X."/>
            <person name="Gang D.R."/>
            <person name="Wen J."/>
            <person name="Li J."/>
        </authorList>
    </citation>
    <scope>NUCLEOTIDE SEQUENCE</scope>
    <source>
        <strain evidence="12">Dzin_1.0</strain>
    </source>
</reference>
<evidence type="ECO:0000256" key="4">
    <source>
        <dbReference type="ARBA" id="ARBA00022454"/>
    </source>
</evidence>
<dbReference type="GO" id="GO:0003691">
    <property type="term" value="F:double-stranded telomeric DNA binding"/>
    <property type="evidence" value="ECO:0007669"/>
    <property type="project" value="InterPro"/>
</dbReference>
<dbReference type="EMBL" id="JAGGNH010000007">
    <property type="protein sequence ID" value="KAJ0968090.1"/>
    <property type="molecule type" value="Genomic_DNA"/>
</dbReference>
<evidence type="ECO:0000256" key="1">
    <source>
        <dbReference type="ARBA" id="ARBA00004574"/>
    </source>
</evidence>
<keyword evidence="7 11" id="KW-0175">Coiled coil</keyword>
<dbReference type="Proteomes" id="UP001085076">
    <property type="component" value="Miscellaneous, Linkage group lg07"/>
</dbReference>
<protein>
    <recommendedName>
        <fullName evidence="14">MYB transcription factor</fullName>
    </recommendedName>
</protein>
<dbReference type="GO" id="GO:0005730">
    <property type="term" value="C:nucleolus"/>
    <property type="evidence" value="ECO:0007669"/>
    <property type="project" value="UniProtKB-SubCell"/>
</dbReference>
<evidence type="ECO:0008006" key="14">
    <source>
        <dbReference type="Google" id="ProtNLM"/>
    </source>
</evidence>
<evidence type="ECO:0000256" key="9">
    <source>
        <dbReference type="ARBA" id="ARBA00023163"/>
    </source>
</evidence>
<dbReference type="FunFam" id="1.10.10.60:FF:000168">
    <property type="entry name" value="Telomere repeat-binding factor 1"/>
    <property type="match status" value="1"/>
</dbReference>
<accession>A0A9D5C819</accession>
<sequence length="255" mass="28505">MMLRIKLVDKYLPAFLYGFLECHIWAPKQKMDIGEESALKAGVVKHGAGKWRTILKDPEFSSVLCLRSNVDLKDKWRNMSVVANGWGSREKARIAFKKTITILKEPTGSNKDQHYPPPPDLKRRLSAKLKALTACRKLVKVKRKYRIAPDPAFFERRSSEGRQRGPCIAERDDFKPLLKSQIDAELARIRNMTAEEAAAAAAQAVAEAEAAMTEARKAAKEAEAAEADAQEAQAFAEAAMRTLKNRSAARLTLRV</sequence>
<evidence type="ECO:0000256" key="2">
    <source>
        <dbReference type="ARBA" id="ARBA00004604"/>
    </source>
</evidence>
<evidence type="ECO:0000256" key="6">
    <source>
        <dbReference type="ARBA" id="ARBA00023015"/>
    </source>
</evidence>
<dbReference type="PANTHER" id="PTHR46267:SF8">
    <property type="entry name" value="TELOMERE REPEAT-BINDING FACTOR 1"/>
    <property type="match status" value="1"/>
</dbReference>